<dbReference type="InterPro" id="IPR002656">
    <property type="entry name" value="Acyl_transf_3_dom"/>
</dbReference>
<reference evidence="5 6" key="1">
    <citation type="journal article" date="2012" name="J. Biotechnol.">
        <title>Genome sequence of the plant growth promoting strain Bacillus amyloliquefaciens subsp. plantarum B9601-Y2 and expression of mersacidin and other secondary metabolites.</title>
        <authorList>
            <person name="He P."/>
            <person name="Hao K."/>
            <person name="Blom J."/>
            <person name="Ruckert C."/>
            <person name="Vater J."/>
            <person name="Mao Z."/>
            <person name="Wu Y."/>
            <person name="Hou M."/>
            <person name="He P."/>
            <person name="He Y."/>
            <person name="Borriss R."/>
        </authorList>
    </citation>
    <scope>NUCLEOTIDE SEQUENCE [LARGE SCALE GENOMIC DNA]</scope>
    <source>
        <strain evidence="5">Y2</strain>
    </source>
</reference>
<feature type="transmembrane region" description="Helical" evidence="3">
    <location>
        <begin position="49"/>
        <end position="66"/>
    </location>
</feature>
<dbReference type="HOGENOM" id="CLU_005679_0_0_9"/>
<gene>
    <name evidence="5" type="ORF">MUS_1989</name>
</gene>
<dbReference type="AlphaFoldDB" id="I2C5N2"/>
<feature type="transmembrane region" description="Helical" evidence="3">
    <location>
        <begin position="333"/>
        <end position="353"/>
    </location>
</feature>
<keyword evidence="3" id="KW-1133">Transmembrane helix</keyword>
<keyword evidence="5" id="KW-0808">Transferase</keyword>
<feature type="transmembrane region" description="Helical" evidence="3">
    <location>
        <begin position="189"/>
        <end position="209"/>
    </location>
</feature>
<feature type="transmembrane region" description="Helical" evidence="3">
    <location>
        <begin position="16"/>
        <end position="37"/>
    </location>
</feature>
<dbReference type="GO" id="GO:0016020">
    <property type="term" value="C:membrane"/>
    <property type="evidence" value="ECO:0007669"/>
    <property type="project" value="TreeGrafter"/>
</dbReference>
<feature type="domain" description="Acyltransferase 3" evidence="4">
    <location>
        <begin position="55"/>
        <end position="380"/>
    </location>
</feature>
<evidence type="ECO:0000313" key="6">
    <source>
        <dbReference type="Proteomes" id="UP000002878"/>
    </source>
</evidence>
<proteinExistence type="inferred from homology"/>
<feature type="transmembrane region" description="Helical" evidence="3">
    <location>
        <begin position="86"/>
        <end position="106"/>
    </location>
</feature>
<keyword evidence="5" id="KW-0012">Acyltransferase</keyword>
<evidence type="ECO:0000313" key="5">
    <source>
        <dbReference type="EMBL" id="AFJ61956.1"/>
    </source>
</evidence>
<dbReference type="EMBL" id="CP003332">
    <property type="protein sequence ID" value="AFJ61956.1"/>
    <property type="molecule type" value="Genomic_DNA"/>
</dbReference>
<dbReference type="Proteomes" id="UP000002878">
    <property type="component" value="Chromosome"/>
</dbReference>
<evidence type="ECO:0000256" key="1">
    <source>
        <dbReference type="ARBA" id="ARBA00004370"/>
    </source>
</evidence>
<comment type="subcellular location">
    <subcellularLocation>
        <location evidence="1">Membrane</location>
    </subcellularLocation>
</comment>
<feature type="transmembrane region" description="Helical" evidence="3">
    <location>
        <begin position="365"/>
        <end position="384"/>
    </location>
</feature>
<feature type="transmembrane region" description="Helical" evidence="3">
    <location>
        <begin position="127"/>
        <end position="153"/>
    </location>
</feature>
<dbReference type="GO" id="GO:0000271">
    <property type="term" value="P:polysaccharide biosynthetic process"/>
    <property type="evidence" value="ECO:0007669"/>
    <property type="project" value="TreeGrafter"/>
</dbReference>
<dbReference type="Pfam" id="PF01757">
    <property type="entry name" value="Acyl_transf_3"/>
    <property type="match status" value="1"/>
</dbReference>
<protein>
    <submittedName>
        <fullName evidence="5">Acyltransferase</fullName>
    </submittedName>
</protein>
<name>I2C5N2_BACAY</name>
<accession>I2C5N2</accession>
<organism evidence="5 6">
    <name type="scientific">Bacillus amyloliquefaciens (strain Y2)</name>
    <name type="common">Bacillus amyloliquefaciens subsp. plantarum (strain B9601-Y2)</name>
    <dbReference type="NCBI Taxonomy" id="1155777"/>
    <lineage>
        <taxon>Bacteria</taxon>
        <taxon>Bacillati</taxon>
        <taxon>Bacillota</taxon>
        <taxon>Bacilli</taxon>
        <taxon>Bacillales</taxon>
        <taxon>Bacillaceae</taxon>
        <taxon>Bacillus</taxon>
        <taxon>Bacillus amyloliquefaciens group</taxon>
    </lineage>
</organism>
<keyword evidence="3" id="KW-0812">Transmembrane</keyword>
<evidence type="ECO:0000256" key="2">
    <source>
        <dbReference type="ARBA" id="ARBA00007400"/>
    </source>
</evidence>
<evidence type="ECO:0000256" key="3">
    <source>
        <dbReference type="SAM" id="Phobius"/>
    </source>
</evidence>
<sequence>MRTKIFILVHFQERIFHFYDIIITAYRQPYCLFAIWYRKEVLLMNVKHSNCFFFVRLFAALCVLIGHATRDLNISVFGYTPESKAIFHTGISIFFFLSAFFLFTSYERSKLKGNNVTDFYWSRIIRIAPAIYTYALASTVLLIILGALSLTVFTTKEYWTWLLSNFVLYPQYFPDIFHHIGTGRLNDSLWTIPVQISFYLVLPAIYWFYKRFGFKKMILCSFAVSAFSVLVSFITLKYSPDSLIGNLYLHSFLPQMFYFTLGIFWAKAWRKSPQHIVLFFCSIILFLFFKFDLLHLSSINSTLWSFLWFIPLSYAIIWFGYNGPKILWQLNRLDDISMGIFIWHMVIINIFLYTGINKTLSDYPLIIALIAVTAASAFLSYRIVEKPALKLRNIKKNKPVKTRIAS</sequence>
<dbReference type="InterPro" id="IPR050879">
    <property type="entry name" value="Acyltransferase_3"/>
</dbReference>
<dbReference type="KEGG" id="bqy:MUS_1989"/>
<comment type="similarity">
    <text evidence="2">Belongs to the acyltransferase 3 family.</text>
</comment>
<keyword evidence="3" id="KW-0472">Membrane</keyword>
<feature type="transmembrane region" description="Helical" evidence="3">
    <location>
        <begin position="247"/>
        <end position="265"/>
    </location>
</feature>
<feature type="transmembrane region" description="Helical" evidence="3">
    <location>
        <begin position="277"/>
        <end position="296"/>
    </location>
</feature>
<feature type="transmembrane region" description="Helical" evidence="3">
    <location>
        <begin position="216"/>
        <end position="235"/>
    </location>
</feature>
<dbReference type="PANTHER" id="PTHR23028:SF53">
    <property type="entry name" value="ACYL_TRANSF_3 DOMAIN-CONTAINING PROTEIN"/>
    <property type="match status" value="1"/>
</dbReference>
<feature type="transmembrane region" description="Helical" evidence="3">
    <location>
        <begin position="302"/>
        <end position="321"/>
    </location>
</feature>
<dbReference type="GO" id="GO:0016747">
    <property type="term" value="F:acyltransferase activity, transferring groups other than amino-acyl groups"/>
    <property type="evidence" value="ECO:0007669"/>
    <property type="project" value="InterPro"/>
</dbReference>
<dbReference type="PATRIC" id="fig|1126211.3.peg.1889"/>
<dbReference type="PANTHER" id="PTHR23028">
    <property type="entry name" value="ACETYLTRANSFERASE"/>
    <property type="match status" value="1"/>
</dbReference>
<evidence type="ECO:0000259" key="4">
    <source>
        <dbReference type="Pfam" id="PF01757"/>
    </source>
</evidence>